<evidence type="ECO:0000313" key="3">
    <source>
        <dbReference type="EMBL" id="THD06474.1"/>
    </source>
</evidence>
<proteinExistence type="predicted"/>
<dbReference type="InterPro" id="IPR027417">
    <property type="entry name" value="P-loop_NTPase"/>
</dbReference>
<dbReference type="AlphaFoldDB" id="A0A4S3KEW9"/>
<evidence type="ECO:0000313" key="4">
    <source>
        <dbReference type="Proteomes" id="UP000306317"/>
    </source>
</evidence>
<dbReference type="InterPro" id="IPR008900">
    <property type="entry name" value="Zot_N"/>
</dbReference>
<dbReference type="EMBL" id="MWIO01000034">
    <property type="protein sequence ID" value="THD06474.1"/>
    <property type="molecule type" value="Genomic_DNA"/>
</dbReference>
<accession>A0A4S3KEW9</accession>
<dbReference type="Proteomes" id="UP000306317">
    <property type="component" value="Unassembled WGS sequence"/>
</dbReference>
<feature type="region of interest" description="Disordered" evidence="1">
    <location>
        <begin position="366"/>
        <end position="423"/>
    </location>
</feature>
<dbReference type="RefSeq" id="WP_136259104.1">
    <property type="nucleotide sequence ID" value="NZ_MWIO01000034.1"/>
</dbReference>
<name>A0A4S3KEW9_9GAMM</name>
<gene>
    <name evidence="3" type="ORF">B1991_12960</name>
</gene>
<evidence type="ECO:0000256" key="1">
    <source>
        <dbReference type="SAM" id="MobiDB-lite"/>
    </source>
</evidence>
<evidence type="ECO:0000259" key="2">
    <source>
        <dbReference type="Pfam" id="PF05707"/>
    </source>
</evidence>
<dbReference type="Gene3D" id="3.40.50.300">
    <property type="entry name" value="P-loop containing nucleotide triphosphate hydrolases"/>
    <property type="match status" value="1"/>
</dbReference>
<dbReference type="Pfam" id="PF05707">
    <property type="entry name" value="Zot"/>
    <property type="match status" value="1"/>
</dbReference>
<organism evidence="3 4">
    <name type="scientific">Rhodanobacter lindaniclasticus</name>
    <dbReference type="NCBI Taxonomy" id="75310"/>
    <lineage>
        <taxon>Bacteria</taxon>
        <taxon>Pseudomonadati</taxon>
        <taxon>Pseudomonadota</taxon>
        <taxon>Gammaproteobacteria</taxon>
        <taxon>Lysobacterales</taxon>
        <taxon>Rhodanobacteraceae</taxon>
        <taxon>Rhodanobacter</taxon>
    </lineage>
</organism>
<comment type="caution">
    <text evidence="3">The sequence shown here is derived from an EMBL/GenBank/DDBJ whole genome shotgun (WGS) entry which is preliminary data.</text>
</comment>
<feature type="region of interest" description="Disordered" evidence="1">
    <location>
        <begin position="253"/>
        <end position="272"/>
    </location>
</feature>
<reference evidence="3 4" key="1">
    <citation type="submission" date="2017-02" db="EMBL/GenBank/DDBJ databases">
        <title>Whole genome sequencing of Rhodanobacter lindaniclasticus DSM 17932.</title>
        <authorList>
            <person name="Kumar S."/>
            <person name="Patil P."/>
            <person name="Patil P.B."/>
        </authorList>
    </citation>
    <scope>NUCLEOTIDE SEQUENCE [LARGE SCALE GENOMIC DNA]</scope>
    <source>
        <strain evidence="3 4">DSM 17932</strain>
    </source>
</reference>
<feature type="domain" description="Zona occludens toxin N-terminal" evidence="2">
    <location>
        <begin position="1"/>
        <end position="202"/>
    </location>
</feature>
<protein>
    <recommendedName>
        <fullName evidence="2">Zona occludens toxin N-terminal domain-containing protein</fullName>
    </recommendedName>
</protein>
<keyword evidence="4" id="KW-1185">Reference proteome</keyword>
<dbReference type="OrthoDB" id="8809170at2"/>
<sequence>MLVFNEGLPRSGKSYDVVKSHILPALSAGRRVYARLNGIEEPEKRRIIADYLKIELSALDALLFPVPTAQVKETFCAVQNDQGEWVIPPHLCDSLCVIDECHTFYVASREPISPAIEEFFALLGQSGGDAVLMTQWYRRLHSSVRGRIERKNVFQKLTAVGLEGKYSVKRYHATAPDRFEKVATDTFAYDPAIFPMYRGYSPASENRTVYKGGGQTVWRKLGRYALVILPLVALAVWQLAHFFGSDSGLARESSHASVPASPRPVSLSPSMPPAAAPVAAAAPRHAKMDDGQAYVFDLAGKGRARLAGVVSMPGAPALGLVEWVQGDTVVERLSLAQIRELGVSVDVHGYGVRLSVGKDSQVVTSWPREVPPASSDGSGQSAPAPDRRTPPSSPSTPTDWGDRPTARAYVPPELVPHPALYGG</sequence>